<reference evidence="6 7" key="1">
    <citation type="submission" date="2019-03" db="EMBL/GenBank/DDBJ databases">
        <title>Genomic Encyclopedia of Type Strains, Phase IV (KMG-IV): sequencing the most valuable type-strain genomes for metagenomic binning, comparative biology and taxonomic classification.</title>
        <authorList>
            <person name="Goeker M."/>
        </authorList>
    </citation>
    <scope>NUCLEOTIDE SEQUENCE [LARGE SCALE GENOMIC DNA]</scope>
    <source>
        <strain evidence="6 7">DSM 9035</strain>
    </source>
</reference>
<dbReference type="GO" id="GO:0016491">
    <property type="term" value="F:oxidoreductase activity"/>
    <property type="evidence" value="ECO:0007669"/>
    <property type="project" value="UniProtKB-KW"/>
</dbReference>
<evidence type="ECO:0000259" key="5">
    <source>
        <dbReference type="Pfam" id="PF14833"/>
    </source>
</evidence>
<dbReference type="InterPro" id="IPR015815">
    <property type="entry name" value="HIBADH-related"/>
</dbReference>
<feature type="active site" evidence="3">
    <location>
        <position position="176"/>
    </location>
</feature>
<dbReference type="GO" id="GO:0051287">
    <property type="term" value="F:NAD binding"/>
    <property type="evidence" value="ECO:0007669"/>
    <property type="project" value="InterPro"/>
</dbReference>
<dbReference type="InterPro" id="IPR029154">
    <property type="entry name" value="HIBADH-like_NADP-bd"/>
</dbReference>
<dbReference type="PANTHER" id="PTHR43060">
    <property type="entry name" value="3-HYDROXYISOBUTYRATE DEHYDROGENASE-LIKE 1, MITOCHONDRIAL-RELATED"/>
    <property type="match status" value="1"/>
</dbReference>
<dbReference type="Pfam" id="PF03446">
    <property type="entry name" value="NAD_binding_2"/>
    <property type="match status" value="1"/>
</dbReference>
<dbReference type="InterPro" id="IPR013328">
    <property type="entry name" value="6PGD_dom2"/>
</dbReference>
<dbReference type="Gene3D" id="1.10.1040.10">
    <property type="entry name" value="N-(1-d-carboxylethyl)-l-norvaline Dehydrogenase, domain 2"/>
    <property type="match status" value="1"/>
</dbReference>
<dbReference type="GO" id="GO:0050661">
    <property type="term" value="F:NADP binding"/>
    <property type="evidence" value="ECO:0007669"/>
    <property type="project" value="InterPro"/>
</dbReference>
<dbReference type="SUPFAM" id="SSF48179">
    <property type="entry name" value="6-phosphogluconate dehydrogenase C-terminal domain-like"/>
    <property type="match status" value="1"/>
</dbReference>
<protein>
    <submittedName>
        <fullName evidence="6">3-hydroxyisobutyrate dehydrogenase</fullName>
    </submittedName>
</protein>
<dbReference type="SUPFAM" id="SSF51735">
    <property type="entry name" value="NAD(P)-binding Rossmann-fold domains"/>
    <property type="match status" value="1"/>
</dbReference>
<dbReference type="InterPro" id="IPR008927">
    <property type="entry name" value="6-PGluconate_DH-like_C_sf"/>
</dbReference>
<evidence type="ECO:0000256" key="2">
    <source>
        <dbReference type="ARBA" id="ARBA00023027"/>
    </source>
</evidence>
<dbReference type="Proteomes" id="UP000294664">
    <property type="component" value="Unassembled WGS sequence"/>
</dbReference>
<evidence type="ECO:0000259" key="4">
    <source>
        <dbReference type="Pfam" id="PF03446"/>
    </source>
</evidence>
<dbReference type="EMBL" id="SMAI01000005">
    <property type="protein sequence ID" value="TCT05062.1"/>
    <property type="molecule type" value="Genomic_DNA"/>
</dbReference>
<evidence type="ECO:0000256" key="1">
    <source>
        <dbReference type="ARBA" id="ARBA00023002"/>
    </source>
</evidence>
<dbReference type="Gene3D" id="3.40.50.720">
    <property type="entry name" value="NAD(P)-binding Rossmann-like Domain"/>
    <property type="match status" value="1"/>
</dbReference>
<dbReference type="AlphaFoldDB" id="A0A4R3LWU2"/>
<keyword evidence="1" id="KW-0560">Oxidoreductase</keyword>
<dbReference type="OrthoDB" id="9812907at2"/>
<evidence type="ECO:0000313" key="6">
    <source>
        <dbReference type="EMBL" id="TCT05062.1"/>
    </source>
</evidence>
<name>A0A4R3LWU2_9HYPH</name>
<feature type="domain" description="6-phosphogluconate dehydrogenase NADP-binding" evidence="4">
    <location>
        <begin position="8"/>
        <end position="165"/>
    </location>
</feature>
<evidence type="ECO:0000313" key="7">
    <source>
        <dbReference type="Proteomes" id="UP000294664"/>
    </source>
</evidence>
<keyword evidence="7" id="KW-1185">Reference proteome</keyword>
<keyword evidence="2" id="KW-0520">NAD</keyword>
<proteinExistence type="predicted"/>
<accession>A0A4R3LWU2</accession>
<dbReference type="PIRSF" id="PIRSF000103">
    <property type="entry name" value="HIBADH"/>
    <property type="match status" value="1"/>
</dbReference>
<dbReference type="InterPro" id="IPR006115">
    <property type="entry name" value="6PGDH_NADP-bd"/>
</dbReference>
<comment type="caution">
    <text evidence="6">The sequence shown here is derived from an EMBL/GenBank/DDBJ whole genome shotgun (WGS) entry which is preliminary data.</text>
</comment>
<evidence type="ECO:0000256" key="3">
    <source>
        <dbReference type="PIRSR" id="PIRSR000103-1"/>
    </source>
</evidence>
<feature type="domain" description="3-hydroxyisobutyrate dehydrogenase-like NAD-binding" evidence="5">
    <location>
        <begin position="170"/>
        <end position="290"/>
    </location>
</feature>
<sequence>MSGGAKPRIGFIGIGAMGWPMAACLLKAGYEVLPFDARPEQVEAFLAEVGGTRVGSLAALGAASDVVITILPTSKVVETVLFGPDGVASGLRAGAVVIDMTSGVPDQTVRFAEALEGQGAALFDAPVSGGVARAATGELTIMAGGPDALIEAAMPVLLTMGAVIRTGGLGSGHAMKALNNLVSAGGFLIGIEALLIGARFGLDPETMVDILNVSTGVNNSTQKKFKQFVLSRSFDSGFPIELMVKDLTTAMEVARSGGVNAPFSGLCRDLWAGAAAMLGPRADHTAVARLSETLAGSTLESKT</sequence>
<gene>
    <name evidence="6" type="ORF">EDC64_10593</name>
</gene>
<organism evidence="6 7">
    <name type="scientific">Aquabacter spiritensis</name>
    <dbReference type="NCBI Taxonomy" id="933073"/>
    <lineage>
        <taxon>Bacteria</taxon>
        <taxon>Pseudomonadati</taxon>
        <taxon>Pseudomonadota</taxon>
        <taxon>Alphaproteobacteria</taxon>
        <taxon>Hyphomicrobiales</taxon>
        <taxon>Xanthobacteraceae</taxon>
        <taxon>Aquabacter</taxon>
    </lineage>
</organism>
<dbReference type="RefSeq" id="WP_132031148.1">
    <property type="nucleotide sequence ID" value="NZ_SMAI01000005.1"/>
</dbReference>
<dbReference type="InterPro" id="IPR036291">
    <property type="entry name" value="NAD(P)-bd_dom_sf"/>
</dbReference>
<dbReference type="PANTHER" id="PTHR43060:SF15">
    <property type="entry name" value="3-HYDROXYISOBUTYRATE DEHYDROGENASE-LIKE 1, MITOCHONDRIAL-RELATED"/>
    <property type="match status" value="1"/>
</dbReference>
<dbReference type="Pfam" id="PF14833">
    <property type="entry name" value="NAD_binding_11"/>
    <property type="match status" value="1"/>
</dbReference>